<comment type="caution">
    <text evidence="2">The sequence shown here is derived from an EMBL/GenBank/DDBJ whole genome shotgun (WGS) entry which is preliminary data.</text>
</comment>
<reference evidence="2 3" key="1">
    <citation type="journal article" date="2020" name="Nature">
        <title>Bacterial chemolithoautotrophy via manganese oxidation.</title>
        <authorList>
            <person name="Yu H."/>
            <person name="Leadbetter J.R."/>
        </authorList>
    </citation>
    <scope>NUCLEOTIDE SEQUENCE [LARGE SCALE GENOMIC DNA]</scope>
    <source>
        <strain evidence="2 3">Mn-1</strain>
    </source>
</reference>
<organism evidence="2 3">
    <name type="scientific">Candidatus Manganitrophus noduliformans</name>
    <dbReference type="NCBI Taxonomy" id="2606439"/>
    <lineage>
        <taxon>Bacteria</taxon>
        <taxon>Pseudomonadati</taxon>
        <taxon>Nitrospirota</taxon>
        <taxon>Nitrospiria</taxon>
        <taxon>Candidatus Troglogloeales</taxon>
        <taxon>Candidatus Manganitrophaceae</taxon>
        <taxon>Candidatus Manganitrophus</taxon>
    </lineage>
</organism>
<dbReference type="SUPFAM" id="SSF51905">
    <property type="entry name" value="FAD/NAD(P)-binding domain"/>
    <property type="match status" value="1"/>
</dbReference>
<evidence type="ECO:0000313" key="2">
    <source>
        <dbReference type="EMBL" id="NKE72719.1"/>
    </source>
</evidence>
<dbReference type="Gene3D" id="3.50.50.60">
    <property type="entry name" value="FAD/NAD(P)-binding domain"/>
    <property type="match status" value="1"/>
</dbReference>
<dbReference type="NCBIfam" id="TIGR02032">
    <property type="entry name" value="GG-red-SF"/>
    <property type="match status" value="1"/>
</dbReference>
<dbReference type="PRINTS" id="PR00420">
    <property type="entry name" value="RNGMNOXGNASE"/>
</dbReference>
<dbReference type="EMBL" id="VTOW01000004">
    <property type="protein sequence ID" value="NKE72719.1"/>
    <property type="molecule type" value="Genomic_DNA"/>
</dbReference>
<dbReference type="InterPro" id="IPR002938">
    <property type="entry name" value="FAD-bd"/>
</dbReference>
<dbReference type="InterPro" id="IPR036188">
    <property type="entry name" value="FAD/NAD-bd_sf"/>
</dbReference>
<feature type="domain" description="FAD-binding" evidence="1">
    <location>
        <begin position="9"/>
        <end position="161"/>
    </location>
</feature>
<keyword evidence="3" id="KW-1185">Reference proteome</keyword>
<name>A0A7X6DSV0_9BACT</name>
<sequence>MSSGMNMHYDVIIIGAGPAGSAAATALARQGRSVLLLEKAAHPRHKSCGGGLSARLLPYLDADLKEIVEREVRKVVFLLRKKEVSGSSAEPVAYLVRRDRFDAYLAEKARKAGAEIVENCPVRDWRETPEGVEVQSRRGPDTASFLMGADGAAGRVARKLHPDWKKHLAFALETEVPLRNKEEAVWIDLAVPRGYGWIFPKENGAAIGVADFKGKVPKPQALYSDFLGRHPLSSEAGSVPPNGCTIPIYRSAAPPLVKGRVLLIGDAGGLVDPLFGEGIFYAVRSGQMAAEAIGAAFAGRGEATSYDRAVRETFYPDFERAARMAKWIYAFPGLYLEAIRLHPGAVDLYLGILRGERTYCQFWKEVQWAFVRKFIPFKNTAG</sequence>
<dbReference type="PANTHER" id="PTHR42685:SF22">
    <property type="entry name" value="CONDITIONED MEDIUM FACTOR RECEPTOR 1"/>
    <property type="match status" value="1"/>
</dbReference>
<dbReference type="InterPro" id="IPR011777">
    <property type="entry name" value="Geranylgeranyl_Rdtase_fam"/>
</dbReference>
<proteinExistence type="predicted"/>
<protein>
    <submittedName>
        <fullName evidence="2">Geranylgeranyl reductase family protein</fullName>
    </submittedName>
</protein>
<dbReference type="GO" id="GO:0016628">
    <property type="term" value="F:oxidoreductase activity, acting on the CH-CH group of donors, NAD or NADP as acceptor"/>
    <property type="evidence" value="ECO:0007669"/>
    <property type="project" value="InterPro"/>
</dbReference>
<accession>A0A7X6DSV0</accession>
<evidence type="ECO:0000259" key="1">
    <source>
        <dbReference type="Pfam" id="PF01494"/>
    </source>
</evidence>
<gene>
    <name evidence="2" type="ORF">MNODULE_18370</name>
</gene>
<dbReference type="Proteomes" id="UP000534783">
    <property type="component" value="Unassembled WGS sequence"/>
</dbReference>
<dbReference type="GO" id="GO:0071949">
    <property type="term" value="F:FAD binding"/>
    <property type="evidence" value="ECO:0007669"/>
    <property type="project" value="InterPro"/>
</dbReference>
<evidence type="ECO:0000313" key="3">
    <source>
        <dbReference type="Proteomes" id="UP000534783"/>
    </source>
</evidence>
<dbReference type="AlphaFoldDB" id="A0A7X6DSV0"/>
<dbReference type="PANTHER" id="PTHR42685">
    <property type="entry name" value="GERANYLGERANYL DIPHOSPHATE REDUCTASE"/>
    <property type="match status" value="1"/>
</dbReference>
<dbReference type="InterPro" id="IPR050407">
    <property type="entry name" value="Geranylgeranyl_reductase"/>
</dbReference>
<dbReference type="Pfam" id="PF01494">
    <property type="entry name" value="FAD_binding_3"/>
    <property type="match status" value="1"/>
</dbReference>